<accession>A0A2G5P791</accession>
<evidence type="ECO:0000313" key="4">
    <source>
        <dbReference type="Proteomes" id="UP000230551"/>
    </source>
</evidence>
<dbReference type="RefSeq" id="WP_090585905.1">
    <property type="nucleotide sequence ID" value="NZ_CP104302.1"/>
</dbReference>
<feature type="region of interest" description="Disordered" evidence="1">
    <location>
        <begin position="187"/>
        <end position="215"/>
    </location>
</feature>
<proteinExistence type="predicted"/>
<evidence type="ECO:0000256" key="1">
    <source>
        <dbReference type="SAM" id="MobiDB-lite"/>
    </source>
</evidence>
<evidence type="ECO:0000313" key="3">
    <source>
        <dbReference type="EMBL" id="PIB74222.1"/>
    </source>
</evidence>
<dbReference type="OrthoDB" id="4372702at2"/>
<protein>
    <submittedName>
        <fullName evidence="3">TIGR02234 family membrane protein</fullName>
    </submittedName>
</protein>
<evidence type="ECO:0000256" key="2">
    <source>
        <dbReference type="SAM" id="Phobius"/>
    </source>
</evidence>
<keyword evidence="2" id="KW-1133">Transmembrane helix</keyword>
<dbReference type="EMBL" id="PDCN02000019">
    <property type="protein sequence ID" value="PIB74222.1"/>
    <property type="molecule type" value="Genomic_DNA"/>
</dbReference>
<keyword evidence="2" id="KW-0472">Membrane</keyword>
<feature type="compositionally biased region" description="Basic and acidic residues" evidence="1">
    <location>
        <begin position="205"/>
        <end position="215"/>
    </location>
</feature>
<dbReference type="Proteomes" id="UP000230551">
    <property type="component" value="Unassembled WGS sequence"/>
</dbReference>
<reference evidence="3 4" key="1">
    <citation type="journal article" date="2017" name="Infect. Genet. Evol.">
        <title>The new phylogeny of the genus Mycobacterium: The old and the news.</title>
        <authorList>
            <person name="Tortoli E."/>
            <person name="Fedrizzi T."/>
            <person name="Meehan C.J."/>
            <person name="Trovato A."/>
            <person name="Grottola A."/>
            <person name="Giacobazzi E."/>
            <person name="Serpini G.F."/>
            <person name="Tagliazucchi S."/>
            <person name="Fabio A."/>
            <person name="Bettua C."/>
            <person name="Bertorelli R."/>
            <person name="Frascaro F."/>
            <person name="De Sanctis V."/>
            <person name="Pecorari M."/>
            <person name="Jousson O."/>
            <person name="Segata N."/>
            <person name="Cirillo D.M."/>
        </authorList>
    </citation>
    <scope>NUCLEOTIDE SEQUENCE [LARGE SCALE GENOMIC DNA]</scope>
    <source>
        <strain evidence="3 4">CIP1034565</strain>
    </source>
</reference>
<sequence>MADRSRRVAQLLLLVAALGLWGASRLTWVSIIVADGLGQPRDIDVNGAAWSAALTPLALVLAAVAVAALAAKPWALRLLAAVVAAAVAALGYLGVSQWVVADVARRAAGIVDVATNTLAGSSRHYSGAVLTLICAGCALAAAVLLLRAASSSGTTAAARYAAPAVRRGDSARTAGAGAAMSERMMWDAIDEGDDPTADSTSDADAADREPGGQGR</sequence>
<dbReference type="InterPro" id="IPR019051">
    <property type="entry name" value="Trp_biosyn_TM_oprn/chp"/>
</dbReference>
<keyword evidence="2" id="KW-0812">Transmembrane</keyword>
<dbReference type="Pfam" id="PF09534">
    <property type="entry name" value="Trp_oprn_chp"/>
    <property type="match status" value="1"/>
</dbReference>
<dbReference type="NCBIfam" id="TIGR02234">
    <property type="entry name" value="trp_oprn_chp"/>
    <property type="match status" value="1"/>
</dbReference>
<feature type="transmembrane region" description="Helical" evidence="2">
    <location>
        <begin position="49"/>
        <end position="71"/>
    </location>
</feature>
<comment type="caution">
    <text evidence="3">The sequence shown here is derived from an EMBL/GenBank/DDBJ whole genome shotgun (WGS) entry which is preliminary data.</text>
</comment>
<dbReference type="AlphaFoldDB" id="A0A2G5P791"/>
<organism evidence="3 4">
    <name type="scientific">Mycolicibacterium brumae</name>
    <dbReference type="NCBI Taxonomy" id="85968"/>
    <lineage>
        <taxon>Bacteria</taxon>
        <taxon>Bacillati</taxon>
        <taxon>Actinomycetota</taxon>
        <taxon>Actinomycetes</taxon>
        <taxon>Mycobacteriales</taxon>
        <taxon>Mycobacteriaceae</taxon>
        <taxon>Mycolicibacterium</taxon>
    </lineage>
</organism>
<feature type="transmembrane region" description="Helical" evidence="2">
    <location>
        <begin position="78"/>
        <end position="100"/>
    </location>
</feature>
<name>A0A2G5P791_9MYCO</name>
<dbReference type="STRING" id="85968.GCA_900073015_00646"/>
<dbReference type="InterPro" id="IPR011746">
    <property type="entry name" value="Trp_synth-assoc_CHP"/>
</dbReference>
<keyword evidence="4" id="KW-1185">Reference proteome</keyword>
<gene>
    <name evidence="3" type="ORF">CQY22_014070</name>
</gene>
<feature type="transmembrane region" description="Helical" evidence="2">
    <location>
        <begin position="125"/>
        <end position="146"/>
    </location>
</feature>